<keyword evidence="9" id="KW-1133">Transmembrane helix</keyword>
<dbReference type="GO" id="GO:0008117">
    <property type="term" value="F:sphinganine-1-phosphate aldolase activity"/>
    <property type="evidence" value="ECO:0007669"/>
    <property type="project" value="TreeGrafter"/>
</dbReference>
<dbReference type="KEGG" id="vmo:VMUT_0327"/>
<comment type="pathway">
    <text evidence="3">Lipid metabolism; sphingolipid metabolism.</text>
</comment>
<organism evidence="16 17">
    <name type="scientific">Vulcanisaeta moutnovskia (strain 768-28)</name>
    <dbReference type="NCBI Taxonomy" id="985053"/>
    <lineage>
        <taxon>Archaea</taxon>
        <taxon>Thermoproteota</taxon>
        <taxon>Thermoprotei</taxon>
        <taxon>Thermoproteales</taxon>
        <taxon>Thermoproteaceae</taxon>
        <taxon>Vulcanisaeta</taxon>
    </lineage>
</organism>
<sequence length="478" mass="53422">MIFLNKLIDFRVMALSDISNLMAGLGKLFKPYKGAFPEFRSLPSKGVSRDELLSILRKMASEEDKSWKNGKVSGAVYNGSDDLVSLYEEVFSIYPLANPLHPDVWPSLVKLESEVVAMCANMLHGDGNVRGSITVGGTESILLAMKTYRDYYRHKKGIIEPEIIIPKSAHAAFLKAAEYFNIRVKIVDLDDKFRVDVEKVKNTITKNTIAIIGSAPNFPYGTIDPIKELAEVAMDHGISMHVDAALGGFILPFARKLGYDIPQFDFDVEGVTSINLDTHKYGYAPKGSSVILYRDPELFSYQVYAIGDWTGGIYFTPTTLGSKPGFTIAATWAVMLHLGEEGYMKITKEILETGKYIINEIKKISELKILGDPLWIIAISSDSINPYVIMDYMAQRGWHLIGLINPPGFHIALTYRHTLPGVKESFINDLRESIKDAIEKGQPTTGMAPIYGATAFLPKDQLDLILKYVIDWLYNPWE</sequence>
<comment type="similarity">
    <text evidence="13">Belongs to the group II decarboxylase family. Sphingosine-1-phosphate lyase subfamily.</text>
</comment>
<dbReference type="GO" id="GO:0019752">
    <property type="term" value="P:carboxylic acid metabolic process"/>
    <property type="evidence" value="ECO:0007669"/>
    <property type="project" value="InterPro"/>
</dbReference>
<comment type="subcellular location">
    <subcellularLocation>
        <location evidence="2">Endoplasmic reticulum membrane</location>
        <topology evidence="2">Single-pass membrane protein</topology>
    </subcellularLocation>
</comment>
<dbReference type="PANTHER" id="PTHR42735">
    <property type="match status" value="1"/>
</dbReference>
<dbReference type="eggNOG" id="arCOG00027">
    <property type="taxonomic scope" value="Archaea"/>
</dbReference>
<dbReference type="InterPro" id="IPR015421">
    <property type="entry name" value="PyrdxlP-dep_Trfase_major"/>
</dbReference>
<dbReference type="AlphaFoldDB" id="F0QTS4"/>
<evidence type="ECO:0000256" key="2">
    <source>
        <dbReference type="ARBA" id="ARBA00004389"/>
    </source>
</evidence>
<dbReference type="PANTHER" id="PTHR42735:SF6">
    <property type="entry name" value="SPHINGOSINE-1-PHOSPHATE LYASE 1"/>
    <property type="match status" value="1"/>
</dbReference>
<dbReference type="InterPro" id="IPR050477">
    <property type="entry name" value="GrpII_AminoAcid_Decarb"/>
</dbReference>
<dbReference type="Proteomes" id="UP000007485">
    <property type="component" value="Chromosome"/>
</dbReference>
<evidence type="ECO:0000256" key="1">
    <source>
        <dbReference type="ARBA" id="ARBA00001933"/>
    </source>
</evidence>
<evidence type="ECO:0000256" key="11">
    <source>
        <dbReference type="ARBA" id="ARBA00023136"/>
    </source>
</evidence>
<evidence type="ECO:0000256" key="3">
    <source>
        <dbReference type="ARBA" id="ARBA00004760"/>
    </source>
</evidence>
<dbReference type="Pfam" id="PF00282">
    <property type="entry name" value="Pyridoxal_deC"/>
    <property type="match status" value="1"/>
</dbReference>
<dbReference type="InterPro" id="IPR015422">
    <property type="entry name" value="PyrdxlP-dep_Trfase_small"/>
</dbReference>
<dbReference type="Gene3D" id="3.90.1150.10">
    <property type="entry name" value="Aspartate Aminotransferase, domain 1"/>
    <property type="match status" value="1"/>
</dbReference>
<dbReference type="GO" id="GO:0016020">
    <property type="term" value="C:membrane"/>
    <property type="evidence" value="ECO:0007669"/>
    <property type="project" value="GOC"/>
</dbReference>
<feature type="modified residue" description="N6-(pyridoxal phosphate)lysine" evidence="14">
    <location>
        <position position="280"/>
    </location>
</feature>
<evidence type="ECO:0000256" key="9">
    <source>
        <dbReference type="ARBA" id="ARBA00022989"/>
    </source>
</evidence>
<evidence type="ECO:0000256" key="8">
    <source>
        <dbReference type="ARBA" id="ARBA00022919"/>
    </source>
</evidence>
<name>F0QTS4_VULM7</name>
<evidence type="ECO:0000256" key="6">
    <source>
        <dbReference type="ARBA" id="ARBA00022824"/>
    </source>
</evidence>
<keyword evidence="8" id="KW-0746">Sphingolipid metabolism</keyword>
<evidence type="ECO:0000256" key="12">
    <source>
        <dbReference type="ARBA" id="ARBA00023239"/>
    </source>
</evidence>
<dbReference type="HOGENOM" id="CLU_028929_1_0_2"/>
<accession>F0QTS4</accession>
<dbReference type="Gene3D" id="6.10.140.2150">
    <property type="match status" value="1"/>
</dbReference>
<keyword evidence="17" id="KW-1185">Reference proteome</keyword>
<dbReference type="GO" id="GO:0030149">
    <property type="term" value="P:sphingolipid catabolic process"/>
    <property type="evidence" value="ECO:0007669"/>
    <property type="project" value="TreeGrafter"/>
</dbReference>
<dbReference type="SUPFAM" id="SSF53383">
    <property type="entry name" value="PLP-dependent transferases"/>
    <property type="match status" value="1"/>
</dbReference>
<evidence type="ECO:0000256" key="14">
    <source>
        <dbReference type="PIRSR" id="PIRSR602129-50"/>
    </source>
</evidence>
<keyword evidence="7 14" id="KW-0663">Pyridoxal phosphate</keyword>
<keyword evidence="12 15" id="KW-0456">Lyase</keyword>
<comment type="pathway">
    <text evidence="4">Sphingolipid metabolism.</text>
</comment>
<keyword evidence="11" id="KW-0472">Membrane</keyword>
<evidence type="ECO:0000313" key="17">
    <source>
        <dbReference type="Proteomes" id="UP000007485"/>
    </source>
</evidence>
<evidence type="ECO:0000256" key="15">
    <source>
        <dbReference type="RuleBase" id="RU000382"/>
    </source>
</evidence>
<comment type="cofactor">
    <cofactor evidence="1 14 15">
        <name>pyridoxal 5'-phosphate</name>
        <dbReference type="ChEBI" id="CHEBI:597326"/>
    </cofactor>
</comment>
<dbReference type="STRING" id="985053.VMUT_0327"/>
<evidence type="ECO:0000256" key="5">
    <source>
        <dbReference type="ARBA" id="ARBA00022692"/>
    </source>
</evidence>
<dbReference type="InterPro" id="IPR002129">
    <property type="entry name" value="PyrdxlP-dep_de-COase"/>
</dbReference>
<dbReference type="EMBL" id="CP002529">
    <property type="protein sequence ID" value="ADY00540.1"/>
    <property type="molecule type" value="Genomic_DNA"/>
</dbReference>
<evidence type="ECO:0000256" key="13">
    <source>
        <dbReference type="ARBA" id="ARBA00038302"/>
    </source>
</evidence>
<proteinExistence type="inferred from homology"/>
<keyword evidence="6" id="KW-0256">Endoplasmic reticulum</keyword>
<dbReference type="GO" id="GO:0030170">
    <property type="term" value="F:pyridoxal phosphate binding"/>
    <property type="evidence" value="ECO:0007669"/>
    <property type="project" value="InterPro"/>
</dbReference>
<reference evidence="16 17" key="1">
    <citation type="journal article" date="2011" name="J. Bacteriol.">
        <title>Complete genome sequence of 'Vulcanisaeta moutnovskia' strain 768-28, a novel member of the hyperthermophilic crenarchaeal genus vulcanisaeta.</title>
        <authorList>
            <person name="Gumerov V.M."/>
            <person name="Mardanov A.V."/>
            <person name="Beletsky A.V."/>
            <person name="Prokofeva M.I."/>
            <person name="Bonch-Osmolovskaya E.A."/>
            <person name="Ravin N.V."/>
            <person name="Skryabin K.G."/>
        </authorList>
    </citation>
    <scope>NUCLEOTIDE SEQUENCE [LARGE SCALE GENOMIC DNA]</scope>
    <source>
        <strain evidence="16 17">768-28</strain>
    </source>
</reference>
<dbReference type="InterPro" id="IPR015424">
    <property type="entry name" value="PyrdxlP-dep_Trfase"/>
</dbReference>
<gene>
    <name evidence="16" type="ordered locus">VMUT_0327</name>
</gene>
<keyword evidence="5" id="KW-0812">Transmembrane</keyword>
<evidence type="ECO:0000313" key="16">
    <source>
        <dbReference type="EMBL" id="ADY00540.1"/>
    </source>
</evidence>
<dbReference type="FunFam" id="3.40.640.10:FF:000020">
    <property type="entry name" value="sphingosine-1-phosphate lyase 1"/>
    <property type="match status" value="1"/>
</dbReference>
<evidence type="ECO:0000256" key="10">
    <source>
        <dbReference type="ARBA" id="ARBA00023098"/>
    </source>
</evidence>
<protein>
    <submittedName>
        <fullName evidence="16">Sphingosine-1-phosphate lyase</fullName>
    </submittedName>
</protein>
<keyword evidence="10" id="KW-0443">Lipid metabolism</keyword>
<evidence type="ECO:0000256" key="7">
    <source>
        <dbReference type="ARBA" id="ARBA00022898"/>
    </source>
</evidence>
<dbReference type="Gene3D" id="3.40.640.10">
    <property type="entry name" value="Type I PLP-dependent aspartate aminotransferase-like (Major domain)"/>
    <property type="match status" value="1"/>
</dbReference>
<evidence type="ECO:0000256" key="4">
    <source>
        <dbReference type="ARBA" id="ARBA00004991"/>
    </source>
</evidence>